<gene>
    <name evidence="1" type="ORF">K8V90_02510</name>
</gene>
<evidence type="ECO:0000313" key="2">
    <source>
        <dbReference type="Proteomes" id="UP000776700"/>
    </source>
</evidence>
<reference evidence="1" key="1">
    <citation type="journal article" date="2021" name="PeerJ">
        <title>Extensive microbial diversity within the chicken gut microbiome revealed by metagenomics and culture.</title>
        <authorList>
            <person name="Gilroy R."/>
            <person name="Ravi A."/>
            <person name="Getino M."/>
            <person name="Pursley I."/>
            <person name="Horton D.L."/>
            <person name="Alikhan N.F."/>
            <person name="Baker D."/>
            <person name="Gharbi K."/>
            <person name="Hall N."/>
            <person name="Watson M."/>
            <person name="Adriaenssens E.M."/>
            <person name="Foster-Nyarko E."/>
            <person name="Jarju S."/>
            <person name="Secka A."/>
            <person name="Antonio M."/>
            <person name="Oren A."/>
            <person name="Chaudhuri R.R."/>
            <person name="La Ragione R."/>
            <person name="Hildebrand F."/>
            <person name="Pallen M.J."/>
        </authorList>
    </citation>
    <scope>NUCLEOTIDE SEQUENCE</scope>
    <source>
        <strain evidence="1">1277</strain>
    </source>
</reference>
<proteinExistence type="predicted"/>
<accession>A0A921N092</accession>
<dbReference type="AlphaFoldDB" id="A0A921N092"/>
<feature type="non-terminal residue" evidence="1">
    <location>
        <position position="1"/>
    </location>
</feature>
<evidence type="ECO:0000313" key="1">
    <source>
        <dbReference type="EMBL" id="HJG95959.1"/>
    </source>
</evidence>
<organism evidence="1 2">
    <name type="scientific">Romboutsia timonensis</name>
    <dbReference type="NCBI Taxonomy" id="1776391"/>
    <lineage>
        <taxon>Bacteria</taxon>
        <taxon>Bacillati</taxon>
        <taxon>Bacillota</taxon>
        <taxon>Clostridia</taxon>
        <taxon>Peptostreptococcales</taxon>
        <taxon>Peptostreptococcaceae</taxon>
        <taxon>Romboutsia</taxon>
    </lineage>
</organism>
<dbReference type="Proteomes" id="UP000776700">
    <property type="component" value="Unassembled WGS sequence"/>
</dbReference>
<sequence>LLNFDGKIKFLDCIEYENVKNLNSLYITYGQVDSNKNGIVLDIPNLKENNYRTQILYIKDEKLEKVFKDDDKNLIKPYYIPVEDINKDKVLEIPIGTGSASIYTLQSSSTVSWYRWNGKYNEDARLVFNSRIYYNYKYNFKLYIPNNLVNKIYSEQDYQGENAIFRFYYHDLEENNPKNIFTIVVSPKLVADEGKNITNKTNIILGENYDNTFILQKNDEKLLNDLNLTTEALMEYFSLIY</sequence>
<dbReference type="EMBL" id="DYUB01000083">
    <property type="protein sequence ID" value="HJG95959.1"/>
    <property type="molecule type" value="Genomic_DNA"/>
</dbReference>
<protein>
    <submittedName>
        <fullName evidence="1">Uncharacterized protein</fullName>
    </submittedName>
</protein>
<comment type="caution">
    <text evidence="1">The sequence shown here is derived from an EMBL/GenBank/DDBJ whole genome shotgun (WGS) entry which is preliminary data.</text>
</comment>
<reference evidence="1" key="2">
    <citation type="submission" date="2021-09" db="EMBL/GenBank/DDBJ databases">
        <authorList>
            <person name="Gilroy R."/>
        </authorList>
    </citation>
    <scope>NUCLEOTIDE SEQUENCE</scope>
    <source>
        <strain evidence="1">1277</strain>
    </source>
</reference>
<name>A0A921N092_9FIRM</name>